<dbReference type="InterPro" id="IPR001810">
    <property type="entry name" value="F-box_dom"/>
</dbReference>
<evidence type="ECO:0000259" key="3">
    <source>
        <dbReference type="PROSITE" id="PS50181"/>
    </source>
</evidence>
<dbReference type="CDD" id="cd22139">
    <property type="entry name" value="F-box_unchar"/>
    <property type="match status" value="1"/>
</dbReference>
<dbReference type="OrthoDB" id="10257471at2759"/>
<dbReference type="InterPro" id="IPR036047">
    <property type="entry name" value="F-box-like_dom_sf"/>
</dbReference>
<dbReference type="EMBL" id="MU826351">
    <property type="protein sequence ID" value="KAJ7380959.1"/>
    <property type="molecule type" value="Genomic_DNA"/>
</dbReference>
<name>A0A9W9ZH92_9CNID</name>
<feature type="compositionally biased region" description="Polar residues" evidence="2">
    <location>
        <begin position="46"/>
        <end position="60"/>
    </location>
</feature>
<organism evidence="4 5">
    <name type="scientific">Desmophyllum pertusum</name>
    <dbReference type="NCBI Taxonomy" id="174260"/>
    <lineage>
        <taxon>Eukaryota</taxon>
        <taxon>Metazoa</taxon>
        <taxon>Cnidaria</taxon>
        <taxon>Anthozoa</taxon>
        <taxon>Hexacorallia</taxon>
        <taxon>Scleractinia</taxon>
        <taxon>Caryophylliina</taxon>
        <taxon>Caryophylliidae</taxon>
        <taxon>Desmophyllum</taxon>
    </lineage>
</organism>
<feature type="compositionally biased region" description="Basic and acidic residues" evidence="2">
    <location>
        <begin position="33"/>
        <end position="45"/>
    </location>
</feature>
<dbReference type="InterPro" id="IPR057207">
    <property type="entry name" value="FBXL15_LRR"/>
</dbReference>
<evidence type="ECO:0000256" key="2">
    <source>
        <dbReference type="SAM" id="MobiDB-lite"/>
    </source>
</evidence>
<comment type="caution">
    <text evidence="4">The sequence shown here is derived from an EMBL/GenBank/DDBJ whole genome shotgun (WGS) entry which is preliminary data.</text>
</comment>
<evidence type="ECO:0000313" key="5">
    <source>
        <dbReference type="Proteomes" id="UP001163046"/>
    </source>
</evidence>
<dbReference type="Pfam" id="PF12937">
    <property type="entry name" value="F-box-like"/>
    <property type="match status" value="1"/>
</dbReference>
<gene>
    <name evidence="4" type="ORF">OS493_004549</name>
</gene>
<dbReference type="Gene3D" id="1.20.1280.50">
    <property type="match status" value="1"/>
</dbReference>
<dbReference type="Pfam" id="PF25372">
    <property type="entry name" value="DUF7885"/>
    <property type="match status" value="1"/>
</dbReference>
<proteinExistence type="predicted"/>
<dbReference type="GO" id="GO:0031146">
    <property type="term" value="P:SCF-dependent proteasomal ubiquitin-dependent protein catabolic process"/>
    <property type="evidence" value="ECO:0007669"/>
    <property type="project" value="TreeGrafter"/>
</dbReference>
<evidence type="ECO:0000256" key="1">
    <source>
        <dbReference type="ARBA" id="ARBA00022786"/>
    </source>
</evidence>
<feature type="region of interest" description="Disordered" evidence="2">
    <location>
        <begin position="1"/>
        <end position="96"/>
    </location>
</feature>
<dbReference type="PROSITE" id="PS50181">
    <property type="entry name" value="FBOX"/>
    <property type="match status" value="1"/>
</dbReference>
<dbReference type="PANTHER" id="PTHR13318">
    <property type="entry name" value="PARTNER OF PAIRED, ISOFORM B-RELATED"/>
    <property type="match status" value="1"/>
</dbReference>
<reference evidence="4" key="1">
    <citation type="submission" date="2023-01" db="EMBL/GenBank/DDBJ databases">
        <title>Genome assembly of the deep-sea coral Lophelia pertusa.</title>
        <authorList>
            <person name="Herrera S."/>
            <person name="Cordes E."/>
        </authorList>
    </citation>
    <scope>NUCLEOTIDE SEQUENCE</scope>
    <source>
        <strain evidence="4">USNM1676648</strain>
        <tissue evidence="4">Polyp</tissue>
    </source>
</reference>
<accession>A0A9W9ZH92</accession>
<dbReference type="SUPFAM" id="SSF81383">
    <property type="entry name" value="F-box domain"/>
    <property type="match status" value="1"/>
</dbReference>
<dbReference type="Proteomes" id="UP001163046">
    <property type="component" value="Unassembled WGS sequence"/>
</dbReference>
<keyword evidence="1" id="KW-0833">Ubl conjugation pathway</keyword>
<dbReference type="Gene3D" id="3.80.10.10">
    <property type="entry name" value="Ribonuclease Inhibitor"/>
    <property type="match status" value="4"/>
</dbReference>
<feature type="compositionally biased region" description="Basic residues" evidence="2">
    <location>
        <begin position="11"/>
        <end position="23"/>
    </location>
</feature>
<dbReference type="GO" id="GO:0019005">
    <property type="term" value="C:SCF ubiquitin ligase complex"/>
    <property type="evidence" value="ECO:0007669"/>
    <property type="project" value="TreeGrafter"/>
</dbReference>
<dbReference type="AlphaFoldDB" id="A0A9W9ZH92"/>
<dbReference type="InterPro" id="IPR032675">
    <property type="entry name" value="LRR_dom_sf"/>
</dbReference>
<feature type="compositionally biased region" description="Polar residues" evidence="2">
    <location>
        <begin position="68"/>
        <end position="78"/>
    </location>
</feature>
<protein>
    <recommendedName>
        <fullName evidence="3">F-box domain-containing protein</fullName>
    </recommendedName>
</protein>
<dbReference type="SMART" id="SM00367">
    <property type="entry name" value="LRR_CC"/>
    <property type="match status" value="10"/>
</dbReference>
<sequence>MTCSSNEKGSNHHKRNSRNKSFRQRTVSCSSFGHDDEATKPRERLTNGNLQTKSTTSLKGSQKHKQSRTCLVQRSSPCIENPNERNERTTQGQYRANSRNGLISVESQSCPSLLKSSSVSSLDEGTRPSISQVAKTIVPPLNLQDVGSYDRILTLIRSQRDSDPVPYLCLPDELLLLIFSFLPHKDLVSFSRVCWQFYRISMDESLWKVIVLRKNNNITDEWLQTIGMRRPMSLTISQCHSDKVTAKGLRDLFRNCSDSLEELNFSSCRGGELIGESVLLHVAARCHWLKSVDASWSNVSDNGVQALVDNVKRLECLCLNGCQAVSDQSIKCVANRHGKTLRIFEVFGCFNITPGGIRILGQTCKQLQTLNIGQCYKITDTAIGSLVSNLPELENLDLRGCKQVRDSAVKKIVRHCPLVTTLVLANCPLITDVSLAEIATNLPRIRSLDICGCSRVSDNGICALSRSCQRLELLDLTSTGVGHKSVLSLANYCSQSLCNLKLSFCTDIYENTVVHLAKNCKRLTTLHLYGCKRIRNTSGLRLLNPALTIEC</sequence>
<dbReference type="InterPro" id="IPR006553">
    <property type="entry name" value="Leu-rich_rpt_Cys-con_subtyp"/>
</dbReference>
<dbReference type="SUPFAM" id="SSF52047">
    <property type="entry name" value="RNI-like"/>
    <property type="match status" value="1"/>
</dbReference>
<dbReference type="PANTHER" id="PTHR13318:SF190">
    <property type="entry name" value="PARTNER OF PAIRED, ISOFORM B"/>
    <property type="match status" value="1"/>
</dbReference>
<dbReference type="SMART" id="SM00256">
    <property type="entry name" value="FBOX"/>
    <property type="match status" value="1"/>
</dbReference>
<feature type="domain" description="F-box" evidence="3">
    <location>
        <begin position="164"/>
        <end position="210"/>
    </location>
</feature>
<evidence type="ECO:0000313" key="4">
    <source>
        <dbReference type="EMBL" id="KAJ7380959.1"/>
    </source>
</evidence>
<keyword evidence="5" id="KW-1185">Reference proteome</keyword>